<keyword evidence="4 9" id="KW-0732">Signal</keyword>
<dbReference type="InterPro" id="IPR013783">
    <property type="entry name" value="Ig-like_fold"/>
</dbReference>
<dbReference type="InterPro" id="IPR036316">
    <property type="entry name" value="Pili_assmbl_chap_C_dom_sf"/>
</dbReference>
<dbReference type="SUPFAM" id="SSF49584">
    <property type="entry name" value="Periplasmic chaperone C-domain"/>
    <property type="match status" value="1"/>
</dbReference>
<protein>
    <submittedName>
        <fullName evidence="12">Chaperone protein EcpD</fullName>
    </submittedName>
</protein>
<feature type="domain" description="Pili assembly chaperone C-terminal" evidence="11">
    <location>
        <begin position="173"/>
        <end position="235"/>
    </location>
</feature>
<keyword evidence="6 8" id="KW-0143">Chaperone</keyword>
<evidence type="ECO:0000256" key="7">
    <source>
        <dbReference type="ARBA" id="ARBA00023319"/>
    </source>
</evidence>
<dbReference type="Pfam" id="PF00345">
    <property type="entry name" value="PapD_N"/>
    <property type="match status" value="1"/>
</dbReference>
<feature type="chain" id="PRO_5026838625" evidence="9">
    <location>
        <begin position="27"/>
        <end position="241"/>
    </location>
</feature>
<dbReference type="PANTHER" id="PTHR30251:SF2">
    <property type="entry name" value="FIMBRIAL CHAPERONE YADV-RELATED"/>
    <property type="match status" value="1"/>
</dbReference>
<keyword evidence="3" id="KW-1029">Fimbrium biogenesis</keyword>
<evidence type="ECO:0000256" key="6">
    <source>
        <dbReference type="ARBA" id="ARBA00023186"/>
    </source>
</evidence>
<evidence type="ECO:0000256" key="3">
    <source>
        <dbReference type="ARBA" id="ARBA00022558"/>
    </source>
</evidence>
<comment type="subcellular location">
    <subcellularLocation>
        <location evidence="1 8">Periplasm</location>
    </subcellularLocation>
</comment>
<dbReference type="PANTHER" id="PTHR30251">
    <property type="entry name" value="PILUS ASSEMBLY CHAPERONE"/>
    <property type="match status" value="1"/>
</dbReference>
<name>A0A6N2ZPR8_9ENTR</name>
<dbReference type="InterPro" id="IPR016147">
    <property type="entry name" value="Pili_assmbl_chaperone_N"/>
</dbReference>
<comment type="similarity">
    <text evidence="2 8">Belongs to the periplasmic pilus chaperone family.</text>
</comment>
<dbReference type="PROSITE" id="PS00635">
    <property type="entry name" value="PILI_CHAPERONE"/>
    <property type="match status" value="1"/>
</dbReference>
<dbReference type="InterPro" id="IPR016148">
    <property type="entry name" value="Pili_assmbl_chaperone_C"/>
</dbReference>
<dbReference type="FunFam" id="2.60.40.10:FF:000458">
    <property type="entry name" value="Molecular chaperone FimC"/>
    <property type="match status" value="1"/>
</dbReference>
<evidence type="ECO:0000256" key="4">
    <source>
        <dbReference type="ARBA" id="ARBA00022729"/>
    </source>
</evidence>
<dbReference type="InterPro" id="IPR008962">
    <property type="entry name" value="PapD-like_sf"/>
</dbReference>
<evidence type="ECO:0000313" key="12">
    <source>
        <dbReference type="EMBL" id="VYT80107.1"/>
    </source>
</evidence>
<sequence length="241" mass="26459">MFHYAKIIVVALLSALGFGLSSTASASIVVEGTRVIYRAGKKEVTVKLTNNNQVPVLIQSWIDAGEAKDASVKTAVPFVLTPPINRVDASKGQTLRISYLGSSTLPLDKESVFWLNILEIPAKPKESGGQTSRLNVAFRTRIKLFYRPDNLPGTSFQAAENLKWELKSDGLSVSNPSSYYVTIKTINYKTGGQEYAMDGKMLAPGASEFFKSTKIKINSLDNISYTIISDYGGYQPYKAKR</sequence>
<dbReference type="GO" id="GO:0071555">
    <property type="term" value="P:cell wall organization"/>
    <property type="evidence" value="ECO:0007669"/>
    <property type="project" value="InterPro"/>
</dbReference>
<dbReference type="InterPro" id="IPR018046">
    <property type="entry name" value="Pili_assmbl_chaperone_CS"/>
</dbReference>
<feature type="domain" description="Pili assembly chaperone N-terminal" evidence="10">
    <location>
        <begin position="27"/>
        <end position="151"/>
    </location>
</feature>
<evidence type="ECO:0000259" key="11">
    <source>
        <dbReference type="Pfam" id="PF02753"/>
    </source>
</evidence>
<organism evidence="12">
    <name type="scientific">Phytobacter massiliensis</name>
    <dbReference type="NCBI Taxonomy" id="1485952"/>
    <lineage>
        <taxon>Bacteria</taxon>
        <taxon>Pseudomonadati</taxon>
        <taxon>Pseudomonadota</taxon>
        <taxon>Gammaproteobacteria</taxon>
        <taxon>Enterobacterales</taxon>
        <taxon>Enterobacteriaceae</taxon>
        <taxon>Phytobacter</taxon>
    </lineage>
</organism>
<dbReference type="PRINTS" id="PR00969">
    <property type="entry name" value="CHAPERONPILI"/>
</dbReference>
<dbReference type="Gene3D" id="2.60.40.10">
    <property type="entry name" value="Immunoglobulins"/>
    <property type="match status" value="2"/>
</dbReference>
<evidence type="ECO:0000256" key="5">
    <source>
        <dbReference type="ARBA" id="ARBA00022764"/>
    </source>
</evidence>
<dbReference type="GO" id="GO:0030288">
    <property type="term" value="C:outer membrane-bounded periplasmic space"/>
    <property type="evidence" value="ECO:0007669"/>
    <property type="project" value="InterPro"/>
</dbReference>
<dbReference type="InterPro" id="IPR050643">
    <property type="entry name" value="Periplasmic_pilus_chap"/>
</dbReference>
<evidence type="ECO:0000259" key="10">
    <source>
        <dbReference type="Pfam" id="PF00345"/>
    </source>
</evidence>
<reference evidence="12" key="1">
    <citation type="submission" date="2019-11" db="EMBL/GenBank/DDBJ databases">
        <authorList>
            <person name="Feng L."/>
        </authorList>
    </citation>
    <scope>NUCLEOTIDE SEQUENCE</scope>
    <source>
        <strain evidence="12">EMassiliensisLFYP7</strain>
    </source>
</reference>
<keyword evidence="5" id="KW-0574">Periplasm</keyword>
<dbReference type="AlphaFoldDB" id="A0A6N2ZPR8"/>
<feature type="signal peptide" evidence="9">
    <location>
        <begin position="1"/>
        <end position="26"/>
    </location>
</feature>
<dbReference type="EMBL" id="CACRTZ010000004">
    <property type="protein sequence ID" value="VYT80107.1"/>
    <property type="molecule type" value="Genomic_DNA"/>
</dbReference>
<keyword evidence="7" id="KW-0393">Immunoglobulin domain</keyword>
<evidence type="ECO:0000256" key="1">
    <source>
        <dbReference type="ARBA" id="ARBA00004418"/>
    </source>
</evidence>
<evidence type="ECO:0000256" key="2">
    <source>
        <dbReference type="ARBA" id="ARBA00007399"/>
    </source>
</evidence>
<proteinExistence type="inferred from homology"/>
<accession>A0A6N2ZPR8</accession>
<dbReference type="SUPFAM" id="SSF49354">
    <property type="entry name" value="PapD-like"/>
    <property type="match status" value="1"/>
</dbReference>
<evidence type="ECO:0000256" key="8">
    <source>
        <dbReference type="RuleBase" id="RU003918"/>
    </source>
</evidence>
<gene>
    <name evidence="12" type="primary">ecpD_1</name>
    <name evidence="12" type="ORF">EMLFYP7_00647</name>
</gene>
<dbReference type="Pfam" id="PF02753">
    <property type="entry name" value="PapD_C"/>
    <property type="match status" value="1"/>
</dbReference>
<evidence type="ECO:0000256" key="9">
    <source>
        <dbReference type="SAM" id="SignalP"/>
    </source>
</evidence>
<dbReference type="InterPro" id="IPR001829">
    <property type="entry name" value="Pili_assmbl_chaperone_bac"/>
</dbReference>